<gene>
    <name evidence="1" type="ORF">SAMN02745227_00911</name>
</gene>
<dbReference type="AlphaFoldDB" id="A0A1M6MV99"/>
<organism evidence="1 2">
    <name type="scientific">Anaerobranca californiensis DSM 14826</name>
    <dbReference type="NCBI Taxonomy" id="1120989"/>
    <lineage>
        <taxon>Bacteria</taxon>
        <taxon>Bacillati</taxon>
        <taxon>Bacillota</taxon>
        <taxon>Clostridia</taxon>
        <taxon>Eubacteriales</taxon>
        <taxon>Proteinivoracaceae</taxon>
        <taxon>Anaerobranca</taxon>
    </lineage>
</organism>
<evidence type="ECO:0000313" key="1">
    <source>
        <dbReference type="EMBL" id="SHJ87401.1"/>
    </source>
</evidence>
<accession>A0A1M6MV99</accession>
<sequence length="39" mass="4362">MAQINENCPCQSKHCPRHGNCEACQNHHNQNGGLPCCKR</sequence>
<dbReference type="EMBL" id="FRAI01000008">
    <property type="protein sequence ID" value="SHJ87401.1"/>
    <property type="molecule type" value="Genomic_DNA"/>
</dbReference>
<protein>
    <submittedName>
        <fullName evidence="1">Uncharacterized protein</fullName>
    </submittedName>
</protein>
<reference evidence="2" key="1">
    <citation type="submission" date="2016-11" db="EMBL/GenBank/DDBJ databases">
        <authorList>
            <person name="Varghese N."/>
            <person name="Submissions S."/>
        </authorList>
    </citation>
    <scope>NUCLEOTIDE SEQUENCE [LARGE SCALE GENOMIC DNA]</scope>
    <source>
        <strain evidence="2">DSM 14826</strain>
    </source>
</reference>
<keyword evidence="2" id="KW-1185">Reference proteome</keyword>
<proteinExistence type="predicted"/>
<name>A0A1M6MV99_9FIRM</name>
<evidence type="ECO:0000313" key="2">
    <source>
        <dbReference type="Proteomes" id="UP000243547"/>
    </source>
</evidence>
<dbReference type="Proteomes" id="UP000243547">
    <property type="component" value="Unassembled WGS sequence"/>
</dbReference>